<dbReference type="AlphaFoldDB" id="A0A1H8I508"/>
<evidence type="ECO:0000313" key="2">
    <source>
        <dbReference type="Proteomes" id="UP000198553"/>
    </source>
</evidence>
<protein>
    <recommendedName>
        <fullName evidence="3">DUF3891 family protein</fullName>
    </recommendedName>
</protein>
<gene>
    <name evidence="1" type="ORF">SAMN05192533_11642</name>
</gene>
<dbReference type="STRING" id="930146.SAMN05192533_11642"/>
<dbReference type="EMBL" id="FOBW01000016">
    <property type="protein sequence ID" value="SEN62908.1"/>
    <property type="molecule type" value="Genomic_DNA"/>
</dbReference>
<accession>A0A1H8I508</accession>
<organism evidence="1 2">
    <name type="scientific">Mesobacillus persicus</name>
    <dbReference type="NCBI Taxonomy" id="930146"/>
    <lineage>
        <taxon>Bacteria</taxon>
        <taxon>Bacillati</taxon>
        <taxon>Bacillota</taxon>
        <taxon>Bacilli</taxon>
        <taxon>Bacillales</taxon>
        <taxon>Bacillaceae</taxon>
        <taxon>Mesobacillus</taxon>
    </lineage>
</organism>
<name>A0A1H8I508_9BACI</name>
<dbReference type="Proteomes" id="UP000198553">
    <property type="component" value="Unassembled WGS sequence"/>
</dbReference>
<dbReference type="RefSeq" id="WP_090749208.1">
    <property type="nucleotide sequence ID" value="NZ_FOBW01000016.1"/>
</dbReference>
<dbReference type="Pfam" id="PF13030">
    <property type="entry name" value="DUF3891"/>
    <property type="match status" value="1"/>
</dbReference>
<sequence>MIIVEQQQSYLMVTQHDHAQVSGEFARNWKEEYFPGIERKQDVELAVFEHDCGWLNVDAQPKWNNEKNRPFSFVDYPIDSKISLYTKGISEVAEQNSYAGLLCSLHYASFLQGGSAPAGVVFWNKENKRQQQLYVELGIAGDPDKEKKLMDHLEILKFCDNLSLYVCLNEPGVRKSHEHPFFRNGFPQSFPFANHMPIHAHWKDQETVKLSVSPFEEIVEVKLAYKEVKKDRIKRSGLVEAYREAPMCQRRLEIK</sequence>
<evidence type="ECO:0008006" key="3">
    <source>
        <dbReference type="Google" id="ProtNLM"/>
    </source>
</evidence>
<dbReference type="OrthoDB" id="190426at2"/>
<evidence type="ECO:0000313" key="1">
    <source>
        <dbReference type="EMBL" id="SEN62908.1"/>
    </source>
</evidence>
<dbReference type="InterPro" id="IPR024992">
    <property type="entry name" value="DUF3891"/>
</dbReference>
<keyword evidence="2" id="KW-1185">Reference proteome</keyword>
<reference evidence="2" key="1">
    <citation type="submission" date="2016-10" db="EMBL/GenBank/DDBJ databases">
        <authorList>
            <person name="Varghese N."/>
            <person name="Submissions S."/>
        </authorList>
    </citation>
    <scope>NUCLEOTIDE SEQUENCE [LARGE SCALE GENOMIC DNA]</scope>
    <source>
        <strain evidence="2">B48,IBRC-M 10115,DSM 25386,CECT 8001</strain>
    </source>
</reference>
<proteinExistence type="predicted"/>